<reference evidence="1" key="1">
    <citation type="journal article" date="2015" name="Nature">
        <title>Complex archaea that bridge the gap between prokaryotes and eukaryotes.</title>
        <authorList>
            <person name="Spang A."/>
            <person name="Saw J.H."/>
            <person name="Jorgensen S.L."/>
            <person name="Zaremba-Niedzwiedzka K."/>
            <person name="Martijn J."/>
            <person name="Lind A.E."/>
            <person name="van Eijk R."/>
            <person name="Schleper C."/>
            <person name="Guy L."/>
            <person name="Ettema T.J."/>
        </authorList>
    </citation>
    <scope>NUCLEOTIDE SEQUENCE</scope>
</reference>
<dbReference type="EMBL" id="LAZR01000835">
    <property type="protein sequence ID" value="KKN56688.1"/>
    <property type="molecule type" value="Genomic_DNA"/>
</dbReference>
<name>A0A0F9USS9_9ZZZZ</name>
<organism evidence="1">
    <name type="scientific">marine sediment metagenome</name>
    <dbReference type="NCBI Taxonomy" id="412755"/>
    <lineage>
        <taxon>unclassified sequences</taxon>
        <taxon>metagenomes</taxon>
        <taxon>ecological metagenomes</taxon>
    </lineage>
</organism>
<protein>
    <submittedName>
        <fullName evidence="1">Uncharacterized protein</fullName>
    </submittedName>
</protein>
<proteinExistence type="predicted"/>
<comment type="caution">
    <text evidence="1">The sequence shown here is derived from an EMBL/GenBank/DDBJ whole genome shotgun (WGS) entry which is preliminary data.</text>
</comment>
<evidence type="ECO:0000313" key="1">
    <source>
        <dbReference type="EMBL" id="KKN56688.1"/>
    </source>
</evidence>
<sequence length="96" mass="11103">MFTKLLGWLKKMTPEELSKYPMEVLKGALTILESQEKPKEEERGIDFLKYPDDVILAVRDVLQKQKEIQDKIDLSKIPDDVLDMAIKIGEKELEAN</sequence>
<gene>
    <name evidence="1" type="ORF">LCGC14_0570050</name>
</gene>
<dbReference type="AlphaFoldDB" id="A0A0F9USS9"/>
<accession>A0A0F9USS9</accession>